<dbReference type="InterPro" id="IPR045860">
    <property type="entry name" value="Snake_toxin-like_sf"/>
</dbReference>
<dbReference type="PANTHER" id="PTHR20914">
    <property type="entry name" value="LY6/PLAUR DOMAIN-CONTAINING PROTEIN 8"/>
    <property type="match status" value="1"/>
</dbReference>
<dbReference type="OrthoDB" id="9003236at2759"/>
<dbReference type="GO" id="GO:0005576">
    <property type="term" value="C:extracellular region"/>
    <property type="evidence" value="ECO:0007669"/>
    <property type="project" value="UniProtKB-SubCell"/>
</dbReference>
<sequence length="195" mass="21935">MGVFLTSIYTFSALIATGFCLTCDHCMYLHGDSCSGFSDKCKEDEICVTKIENATVGNDVRLSVFKGCERYDPRDSNTTIYYSSDNYIFHFYTKYCNEDNCNRRRIRVPVINMTKNGVECPTCYVTGSFECTKFGTMKCVGEQEQCLDFSGIMRRPGLSFEKHATRGCVNTGACEIGFPALKGNTCLQQNRLICL</sequence>
<evidence type="ECO:0000256" key="1">
    <source>
        <dbReference type="ARBA" id="ARBA00004613"/>
    </source>
</evidence>
<dbReference type="SUPFAM" id="SSF57302">
    <property type="entry name" value="Snake toxin-like"/>
    <property type="match status" value="2"/>
</dbReference>
<feature type="chain" id="PRO_5027931729" evidence="3">
    <location>
        <begin position="21"/>
        <end position="195"/>
    </location>
</feature>
<feature type="signal peptide" evidence="3">
    <location>
        <begin position="1"/>
        <end position="20"/>
    </location>
</feature>
<dbReference type="Proteomes" id="UP000515156">
    <property type="component" value="Chromosome 8"/>
</dbReference>
<evidence type="ECO:0000313" key="5">
    <source>
        <dbReference type="RefSeq" id="XP_030069343.1"/>
    </source>
</evidence>
<dbReference type="CDD" id="cd23572">
    <property type="entry name" value="TFP_LU_ECD_PINLYP_rpt2"/>
    <property type="match status" value="1"/>
</dbReference>
<keyword evidence="2" id="KW-0964">Secreted</keyword>
<keyword evidence="3" id="KW-0732">Signal</keyword>
<keyword evidence="4" id="KW-1185">Reference proteome</keyword>
<reference evidence="5" key="1">
    <citation type="submission" date="2025-08" db="UniProtKB">
        <authorList>
            <consortium name="RefSeq"/>
        </authorList>
    </citation>
    <scope>IDENTIFICATION</scope>
</reference>
<dbReference type="KEGG" id="muo:115476908"/>
<evidence type="ECO:0000256" key="3">
    <source>
        <dbReference type="SAM" id="SignalP"/>
    </source>
</evidence>
<dbReference type="PANTHER" id="PTHR20914:SF25">
    <property type="entry name" value="PHOSPHOLIPASE A2 INHIBITOR AND LY6_PLAUR DOMAIN-CONTAINING PROTEIN"/>
    <property type="match status" value="1"/>
</dbReference>
<dbReference type="InParanoid" id="A0A6P7YWL2"/>
<dbReference type="InterPro" id="IPR050918">
    <property type="entry name" value="CNF-like_PLA2_Inhibitor"/>
</dbReference>
<name>A0A6P7YWL2_9AMPH</name>
<dbReference type="Gene3D" id="2.10.60.10">
    <property type="entry name" value="CD59"/>
    <property type="match status" value="2"/>
</dbReference>
<comment type="subcellular location">
    <subcellularLocation>
        <location evidence="1">Secreted</location>
    </subcellularLocation>
</comment>
<proteinExistence type="predicted"/>
<dbReference type="GO" id="GO:0019834">
    <property type="term" value="F:phospholipase A2 inhibitor activity"/>
    <property type="evidence" value="ECO:0007669"/>
    <property type="project" value="UniProtKB-KW"/>
</dbReference>
<accession>A0A6P7YWL2</accession>
<dbReference type="RefSeq" id="XP_030069343.1">
    <property type="nucleotide sequence ID" value="XM_030213483.1"/>
</dbReference>
<organism evidence="4 5">
    <name type="scientific">Microcaecilia unicolor</name>
    <dbReference type="NCBI Taxonomy" id="1415580"/>
    <lineage>
        <taxon>Eukaryota</taxon>
        <taxon>Metazoa</taxon>
        <taxon>Chordata</taxon>
        <taxon>Craniata</taxon>
        <taxon>Vertebrata</taxon>
        <taxon>Euteleostomi</taxon>
        <taxon>Amphibia</taxon>
        <taxon>Gymnophiona</taxon>
        <taxon>Siphonopidae</taxon>
        <taxon>Microcaecilia</taxon>
    </lineage>
</organism>
<protein>
    <submittedName>
        <fullName evidence="5">Phospholipase A2 inhibitor and Ly6/PLAUR domain-containing protein-like</fullName>
    </submittedName>
</protein>
<keyword evidence="5" id="KW-0593">Phospholipase A2 inhibitor</keyword>
<gene>
    <name evidence="5" type="primary">LOC115476908</name>
</gene>
<dbReference type="GeneID" id="115476908"/>
<evidence type="ECO:0000313" key="4">
    <source>
        <dbReference type="Proteomes" id="UP000515156"/>
    </source>
</evidence>
<dbReference type="AlphaFoldDB" id="A0A6P7YWL2"/>
<evidence type="ECO:0000256" key="2">
    <source>
        <dbReference type="ARBA" id="ARBA00022525"/>
    </source>
</evidence>